<dbReference type="GO" id="GO:0000226">
    <property type="term" value="P:microtubule cytoskeleton organization"/>
    <property type="evidence" value="ECO:0007669"/>
    <property type="project" value="TreeGrafter"/>
</dbReference>
<dbReference type="STRING" id="1569628.A0A316UTK2"/>
<dbReference type="Pfam" id="PF23579">
    <property type="entry name" value="ARM_TBCD"/>
    <property type="match status" value="1"/>
</dbReference>
<dbReference type="PANTHER" id="PTHR12658">
    <property type="entry name" value="BETA-TUBULIN COFACTOR D"/>
    <property type="match status" value="1"/>
</dbReference>
<dbReference type="Gene3D" id="1.25.10.10">
    <property type="entry name" value="Leucine-rich Repeat Variant"/>
    <property type="match status" value="2"/>
</dbReference>
<keyword evidence="1" id="KW-0143">Chaperone</keyword>
<protein>
    <submittedName>
        <fullName evidence="5">ARM repeat-containing protein</fullName>
    </submittedName>
</protein>
<evidence type="ECO:0000313" key="6">
    <source>
        <dbReference type="Proteomes" id="UP000245884"/>
    </source>
</evidence>
<dbReference type="Pfam" id="PF12612">
    <property type="entry name" value="TFCD_C"/>
    <property type="match status" value="1"/>
</dbReference>
<reference evidence="5 6" key="1">
    <citation type="journal article" date="2018" name="Mol. Biol. Evol.">
        <title>Broad Genomic Sampling Reveals a Smut Pathogenic Ancestry of the Fungal Clade Ustilaginomycotina.</title>
        <authorList>
            <person name="Kijpornyongpan T."/>
            <person name="Mondo S.J."/>
            <person name="Barry K."/>
            <person name="Sandor L."/>
            <person name="Lee J."/>
            <person name="Lipzen A."/>
            <person name="Pangilinan J."/>
            <person name="LaButti K."/>
            <person name="Hainaut M."/>
            <person name="Henrissat B."/>
            <person name="Grigoriev I.V."/>
            <person name="Spatafora J.W."/>
            <person name="Aime M.C."/>
        </authorList>
    </citation>
    <scope>NUCLEOTIDE SEQUENCE [LARGE SCALE GENOMIC DNA]</scope>
    <source>
        <strain evidence="5 6">MCA 5214</strain>
    </source>
</reference>
<evidence type="ECO:0000256" key="1">
    <source>
        <dbReference type="ARBA" id="ARBA00023186"/>
    </source>
</evidence>
<name>A0A316UTK2_9BASI</name>
<evidence type="ECO:0000256" key="2">
    <source>
        <dbReference type="PROSITE-ProRule" id="PRU00103"/>
    </source>
</evidence>
<evidence type="ECO:0000313" key="5">
    <source>
        <dbReference type="EMBL" id="PWN28617.1"/>
    </source>
</evidence>
<dbReference type="SUPFAM" id="SSF48371">
    <property type="entry name" value="ARM repeat"/>
    <property type="match status" value="3"/>
</dbReference>
<dbReference type="AlphaFoldDB" id="A0A316UTK2"/>
<dbReference type="InterPro" id="IPR016024">
    <property type="entry name" value="ARM-type_fold"/>
</dbReference>
<dbReference type="RefSeq" id="XP_025363229.1">
    <property type="nucleotide sequence ID" value="XM_025505921.1"/>
</dbReference>
<dbReference type="PROSITE" id="PS50077">
    <property type="entry name" value="HEAT_REPEAT"/>
    <property type="match status" value="1"/>
</dbReference>
<gene>
    <name evidence="5" type="ORF">BDZ90DRAFT_231597</name>
</gene>
<dbReference type="GO" id="GO:0048487">
    <property type="term" value="F:beta-tubulin binding"/>
    <property type="evidence" value="ECO:0007669"/>
    <property type="project" value="InterPro"/>
</dbReference>
<dbReference type="InterPro" id="IPR011989">
    <property type="entry name" value="ARM-like"/>
</dbReference>
<dbReference type="Pfam" id="PF25767">
    <property type="entry name" value="ARM_TBCD_2nd"/>
    <property type="match status" value="1"/>
</dbReference>
<evidence type="ECO:0000259" key="4">
    <source>
        <dbReference type="Pfam" id="PF25767"/>
    </source>
</evidence>
<dbReference type="GO" id="GO:0007023">
    <property type="term" value="P:post-chaperonin tubulin folding pathway"/>
    <property type="evidence" value="ECO:0007669"/>
    <property type="project" value="InterPro"/>
</dbReference>
<feature type="domain" description="Tubulin-folding cofactor D ARM repeats" evidence="4">
    <location>
        <begin position="324"/>
        <end position="516"/>
    </location>
</feature>
<accession>A0A316UTK2</accession>
<sequence length="1128" mass="123396">MAETLPQRPPSEAAEAAELAAEEEKQLSSFHRVEEFLSILHELLSSSSSSSPGPSTNHLDKLHSQLRSILDEYQEQPYLLDPHLSSLITPPVEILQSAIRQRDATSPAVARSAALLYSYTKVRGYKTIIRYLPHQVSDVLPVVDALESAQASASDRSQGWQLRYVLLLWLSLVCIIPFSLDKFTSSGDVTDRITAVCLSFLDSPGKERDAAAVALGKLLQRRDVHETRLPWFIAWATERIRPPAQPSSFLATGVLQVLCELLKAAPANIVVPLLPQIQVILSLGDHGEEEDDSPTLLALRGNSLVNRYRCKLAARMGMTLLSVSHTDVPEQIDAYIAQLLSGLEDKDTIVRYSAAKGLARICQRLPEEFTAQVGDAITALFEINVLRLKDGTPDLSAVSEHTWQGACMGLAELGRRRLLAAAELDEKLEWVLRALFFDVRRGSHSIGTAVRDAACYVLWGIARASYPAEVLRPHAEGIAKALVTVSCLDRDISIRRAASAAFQEGVGRLGLYPHGIDVIGKTDFFSVGIRRTAFLRCCASVAVHSEYRLALLDHLLNTTVVHWDPAMREMGAKAVASVATLDVDGLAPRIIAQMSKHAKSRDSNVLHGSLLTLAELGTLCSENQALRSRIFSTLSLVLRNAIGDKPSVLIAACKLIASSCIAEPEDEVGWRAFLDLAMARREEAVHDAVAEGWEAMSRVRDCDEFMAGLIAEVSWKKLPQHKQQSAVRVLGVIQYRDPAKVKRLKEFLLQVVGTSRHVETKRNAAQALVAVCGGEQLDEVWAALTHCLDDYTTDQRGDVGSWVRLAALRGLRELSQRGKVPSEVVFHAAVAAVGKQTMERIDHLRAEAALTLLTFYVGSPAPHGSELIRSNFSDILPALGEEQTFATLKDPAYLFPRSVRALLSIEAYRHQALRGLVQALGTKTQMSQRVVAKSLLDYVKRGEGYSPLALLSDLVTWAEQDWGKSSVCTAVFATLSTLLDDDDVVLAMGSEARPELERILALSTRSIGKVTSPARLNVTGALNASLLGAACLLEDSDLALRSLTAFTTYFLAHEKYPTVRAAAAEKLYQVVASRWPRSDEEGEEESEVDRAEELLLGREWGLGDTGMREGADEVRDLLASSLGGVSKP</sequence>
<dbReference type="GO" id="GO:0007021">
    <property type="term" value="P:tubulin complex assembly"/>
    <property type="evidence" value="ECO:0007669"/>
    <property type="project" value="InterPro"/>
</dbReference>
<evidence type="ECO:0000259" key="3">
    <source>
        <dbReference type="Pfam" id="PF12612"/>
    </source>
</evidence>
<dbReference type="Proteomes" id="UP000245884">
    <property type="component" value="Unassembled WGS sequence"/>
</dbReference>
<dbReference type="InterPro" id="IPR058033">
    <property type="entry name" value="ARM_TBCD_2nd"/>
</dbReference>
<dbReference type="EMBL" id="KZ819665">
    <property type="protein sequence ID" value="PWN28617.1"/>
    <property type="molecule type" value="Genomic_DNA"/>
</dbReference>
<dbReference type="InterPro" id="IPR021133">
    <property type="entry name" value="HEAT_type_2"/>
</dbReference>
<feature type="domain" description="Tubulin-folding cofactor D C-terminal" evidence="3">
    <location>
        <begin position="828"/>
        <end position="1014"/>
    </location>
</feature>
<keyword evidence="6" id="KW-1185">Reference proteome</keyword>
<feature type="repeat" description="HEAT" evidence="2">
    <location>
        <begin position="335"/>
        <end position="372"/>
    </location>
</feature>
<dbReference type="InterPro" id="IPR033162">
    <property type="entry name" value="TBCD"/>
</dbReference>
<dbReference type="OrthoDB" id="1735853at2759"/>
<dbReference type="PANTHER" id="PTHR12658:SF0">
    <property type="entry name" value="TUBULIN-SPECIFIC CHAPERONE D"/>
    <property type="match status" value="1"/>
</dbReference>
<dbReference type="GeneID" id="37027744"/>
<dbReference type="InterPro" id="IPR022577">
    <property type="entry name" value="TBCD_C"/>
</dbReference>
<proteinExistence type="predicted"/>
<dbReference type="GO" id="GO:0005096">
    <property type="term" value="F:GTPase activator activity"/>
    <property type="evidence" value="ECO:0007669"/>
    <property type="project" value="InterPro"/>
</dbReference>
<organism evidence="5 6">
    <name type="scientific">Jaminaea rosea</name>
    <dbReference type="NCBI Taxonomy" id="1569628"/>
    <lineage>
        <taxon>Eukaryota</taxon>
        <taxon>Fungi</taxon>
        <taxon>Dikarya</taxon>
        <taxon>Basidiomycota</taxon>
        <taxon>Ustilaginomycotina</taxon>
        <taxon>Exobasidiomycetes</taxon>
        <taxon>Microstromatales</taxon>
        <taxon>Microstromatales incertae sedis</taxon>
        <taxon>Jaminaea</taxon>
    </lineage>
</organism>